<keyword evidence="2" id="KW-0436">Ligase</keyword>
<organism evidence="5">
    <name type="scientific">Streptomyces lunaelactis</name>
    <dbReference type="NCBI Taxonomy" id="1535768"/>
    <lineage>
        <taxon>Bacteria</taxon>
        <taxon>Bacillati</taxon>
        <taxon>Actinomycetota</taxon>
        <taxon>Actinomycetes</taxon>
        <taxon>Kitasatosporales</taxon>
        <taxon>Streptomycetaceae</taxon>
        <taxon>Streptomyces</taxon>
    </lineage>
</organism>
<dbReference type="SUPFAM" id="SSF56801">
    <property type="entry name" value="Acetyl-CoA synthetase-like"/>
    <property type="match status" value="1"/>
</dbReference>
<proteinExistence type="inferred from homology"/>
<dbReference type="EMBL" id="CP026304">
    <property type="protein sequence ID" value="AVZ76390.1"/>
    <property type="molecule type" value="Genomic_DNA"/>
</dbReference>
<dbReference type="KEGG" id="slk:SLUN_33485"/>
<comment type="similarity">
    <text evidence="1">Belongs to the ATP-dependent AMP-binding enzyme family.</text>
</comment>
<accession>A0A1J0R3C7</accession>
<dbReference type="RefSeq" id="WP_108153677.1">
    <property type="nucleotide sequence ID" value="NZ_CP026304.1"/>
</dbReference>
<dbReference type="GO" id="GO:0006631">
    <property type="term" value="P:fatty acid metabolic process"/>
    <property type="evidence" value="ECO:0007669"/>
    <property type="project" value="TreeGrafter"/>
</dbReference>
<dbReference type="OrthoDB" id="2644916at2"/>
<keyword evidence="7" id="KW-1185">Reference proteome</keyword>
<evidence type="ECO:0000259" key="4">
    <source>
        <dbReference type="Pfam" id="PF13193"/>
    </source>
</evidence>
<evidence type="ECO:0000259" key="3">
    <source>
        <dbReference type="Pfam" id="PF00501"/>
    </source>
</evidence>
<evidence type="ECO:0000313" key="7">
    <source>
        <dbReference type="Proteomes" id="UP000244201"/>
    </source>
</evidence>
<feature type="domain" description="AMP-binding enzyme C-terminal" evidence="4">
    <location>
        <begin position="365"/>
        <end position="439"/>
    </location>
</feature>
<dbReference type="PANTHER" id="PTHR43201:SF5">
    <property type="entry name" value="MEDIUM-CHAIN ACYL-COA LIGASE ACSF2, MITOCHONDRIAL"/>
    <property type="match status" value="1"/>
</dbReference>
<sequence length="457" mass="47151">MNAAPGALVIDGDLITPTALRTAVERTVAALDRDIGPGRPSLAVGVDATTGPAVIVTALAASRLGVPLFLRGHSAAVQHWPPQVGPVASPAGGELAPVVTATRRRPARPPEPGTGAVFLTSGSSGAAKAVALSRSALDYQAEATARHLGIDGDDALLLPLPLNHAYGFSVFGIWRRFGGELNVHTVLRPEAVAADVKGRRTTSLDGVPFLYTLLVRAAASDPVLRDALARLTVRGCGGAVLPAAVAAHFLDVVGAPVHDGYGLTEAGPNVALSSATHCRAGTVGTPLPGTEVRIAPDTGEVLVRGPGLMTGYLGRADATREALPGDGWLRTGDTGALDPDGYLSVLGRLKDIIIVLGENHAPATIEDVLRADESVGDAVVVGVPTQQAHGDAVFAFVEPADPGRPPSERALRTRCYRGLPPLLRPRFIQVGALPRLPGGKADRQRLRRLAATSGGQR</sequence>
<dbReference type="GeneID" id="55660164"/>
<dbReference type="GO" id="GO:0031956">
    <property type="term" value="F:medium-chain fatty acid-CoA ligase activity"/>
    <property type="evidence" value="ECO:0007669"/>
    <property type="project" value="TreeGrafter"/>
</dbReference>
<dbReference type="CDD" id="cd04433">
    <property type="entry name" value="AFD_class_I"/>
    <property type="match status" value="1"/>
</dbReference>
<dbReference type="Proteomes" id="UP000244201">
    <property type="component" value="Chromosome"/>
</dbReference>
<dbReference type="InterPro" id="IPR000873">
    <property type="entry name" value="AMP-dep_synth/lig_dom"/>
</dbReference>
<dbReference type="PROSITE" id="PS00455">
    <property type="entry name" value="AMP_BINDING"/>
    <property type="match status" value="1"/>
</dbReference>
<dbReference type="InterPro" id="IPR025110">
    <property type="entry name" value="AMP-bd_C"/>
</dbReference>
<dbReference type="Pfam" id="PF00501">
    <property type="entry name" value="AMP-binding"/>
    <property type="match status" value="1"/>
</dbReference>
<dbReference type="InterPro" id="IPR020845">
    <property type="entry name" value="AMP-binding_CS"/>
</dbReference>
<evidence type="ECO:0000313" key="6">
    <source>
        <dbReference type="EMBL" id="AVZ76390.1"/>
    </source>
</evidence>
<dbReference type="EMBL" id="KX708340">
    <property type="protein sequence ID" value="APD72012.1"/>
    <property type="molecule type" value="Genomic_DNA"/>
</dbReference>
<reference evidence="5" key="1">
    <citation type="journal article" date="2016" name="Front. Microbiol.">
        <title>A Phenotypic and Genotypic Analysis of the Antimicrobial Potential of Cultivable Streptomyces Isolated from Cave Moonmilk Deposits.</title>
        <authorList>
            <person name="Maciejewska M."/>
            <person name="Adam D."/>
            <person name="Martinet L."/>
            <person name="Naome A."/>
            <person name="Calusinska M."/>
            <person name="Delfosse P."/>
            <person name="Carnol M."/>
            <person name="Barton H.A."/>
            <person name="Hayette M.P."/>
            <person name="Smargiasso N."/>
            <person name="De Pauw E."/>
            <person name="Hanikenne M."/>
            <person name="Baurain D."/>
            <person name="Rigali S."/>
        </authorList>
    </citation>
    <scope>NUCLEOTIDE SEQUENCE</scope>
    <source>
        <strain evidence="5">MM109</strain>
    </source>
</reference>
<dbReference type="InterPro" id="IPR045851">
    <property type="entry name" value="AMP-bd_C_sf"/>
</dbReference>
<dbReference type="Gene3D" id="3.30.300.30">
    <property type="match status" value="1"/>
</dbReference>
<dbReference type="AlphaFoldDB" id="A0A1J0R3C7"/>
<dbReference type="PANTHER" id="PTHR43201">
    <property type="entry name" value="ACYL-COA SYNTHETASE"/>
    <property type="match status" value="1"/>
</dbReference>
<evidence type="ECO:0000256" key="2">
    <source>
        <dbReference type="ARBA" id="ARBA00022598"/>
    </source>
</evidence>
<feature type="domain" description="AMP-dependent synthetase/ligase" evidence="3">
    <location>
        <begin position="106"/>
        <end position="313"/>
    </location>
</feature>
<dbReference type="Gene3D" id="3.40.50.12780">
    <property type="entry name" value="N-terminal domain of ligase-like"/>
    <property type="match status" value="1"/>
</dbReference>
<dbReference type="InterPro" id="IPR042099">
    <property type="entry name" value="ANL_N_sf"/>
</dbReference>
<evidence type="ECO:0000256" key="1">
    <source>
        <dbReference type="ARBA" id="ARBA00006432"/>
    </source>
</evidence>
<name>A0A1J0R3C7_9ACTN</name>
<reference evidence="6 7" key="2">
    <citation type="submission" date="2018-01" db="EMBL/GenBank/DDBJ databases">
        <title>Complete genome sequence of Streptomyces lunaelactis MM109T, a Ferroverdin A producer isolated from cave moonmilk deposits.</title>
        <authorList>
            <person name="Naome A."/>
            <person name="Martinet L."/>
            <person name="Maciejewska M."/>
            <person name="Anderssen S."/>
            <person name="Adam D."/>
            <person name="Tenconi E."/>
            <person name="Deflandre B."/>
            <person name="Arguelles-Arias A."/>
            <person name="Calusinska M."/>
            <person name="Copieters W."/>
            <person name="Karim L."/>
            <person name="Hanikenne M."/>
            <person name="Baurain D."/>
            <person name="van Wezel G."/>
            <person name="Smargiasso N."/>
            <person name="de Pauw E."/>
            <person name="Delfosse P."/>
            <person name="Rigali S."/>
        </authorList>
    </citation>
    <scope>NUCLEOTIDE SEQUENCE [LARGE SCALE GENOMIC DNA]</scope>
    <source>
        <strain evidence="6 7">MM109</strain>
    </source>
</reference>
<gene>
    <name evidence="5" type="primary">nrps4</name>
    <name evidence="6" type="ORF">SLUN_33485</name>
</gene>
<evidence type="ECO:0000313" key="5">
    <source>
        <dbReference type="EMBL" id="APD72012.1"/>
    </source>
</evidence>
<protein>
    <submittedName>
        <fullName evidence="5">Non-ribosomal peptide synthetase 4</fullName>
    </submittedName>
</protein>
<dbReference type="Pfam" id="PF13193">
    <property type="entry name" value="AMP-binding_C"/>
    <property type="match status" value="1"/>
</dbReference>